<evidence type="ECO:0008006" key="4">
    <source>
        <dbReference type="Google" id="ProtNLM"/>
    </source>
</evidence>
<gene>
    <name evidence="2" type="ORF">EUA93_10205</name>
</gene>
<proteinExistence type="predicted"/>
<feature type="region of interest" description="Disordered" evidence="1">
    <location>
        <begin position="132"/>
        <end position="160"/>
    </location>
</feature>
<dbReference type="OrthoDB" id="9778998at2"/>
<dbReference type="AlphaFoldDB" id="A0A4Q2S3J0"/>
<reference evidence="2 3" key="1">
    <citation type="submission" date="2019-01" db="EMBL/GenBank/DDBJ databases">
        <title>Novel species of Nocardioides.</title>
        <authorList>
            <person name="Liu Q."/>
            <person name="Xin Y.-H."/>
        </authorList>
    </citation>
    <scope>NUCLEOTIDE SEQUENCE [LARGE SCALE GENOMIC DNA]</scope>
    <source>
        <strain evidence="2 3">CGMCC 4.6882</strain>
    </source>
</reference>
<protein>
    <recommendedName>
        <fullName evidence="4">Benzoate transporter</fullName>
    </recommendedName>
</protein>
<evidence type="ECO:0000256" key="1">
    <source>
        <dbReference type="SAM" id="MobiDB-lite"/>
    </source>
</evidence>
<evidence type="ECO:0000313" key="2">
    <source>
        <dbReference type="EMBL" id="RYB94683.1"/>
    </source>
</evidence>
<comment type="caution">
    <text evidence="2">The sequence shown here is derived from an EMBL/GenBank/DDBJ whole genome shotgun (WGS) entry which is preliminary data.</text>
</comment>
<dbReference type="Pfam" id="PF09826">
    <property type="entry name" value="Beta_propel"/>
    <property type="match status" value="1"/>
</dbReference>
<evidence type="ECO:0000313" key="3">
    <source>
        <dbReference type="Proteomes" id="UP000294071"/>
    </source>
</evidence>
<name>A0A4Q2S3J0_9ACTN</name>
<dbReference type="EMBL" id="SDWT01000001">
    <property type="protein sequence ID" value="RYB94683.1"/>
    <property type="molecule type" value="Genomic_DNA"/>
</dbReference>
<organism evidence="2 3">
    <name type="scientific">Nocardioides oleivorans</name>
    <dbReference type="NCBI Taxonomy" id="273676"/>
    <lineage>
        <taxon>Bacteria</taxon>
        <taxon>Bacillati</taxon>
        <taxon>Actinomycetota</taxon>
        <taxon>Actinomycetes</taxon>
        <taxon>Propionibacteriales</taxon>
        <taxon>Nocardioidaceae</taxon>
        <taxon>Nocardioides</taxon>
    </lineage>
</organism>
<dbReference type="InterPro" id="IPR019198">
    <property type="entry name" value="Beta_propeller_containing"/>
</dbReference>
<keyword evidence="3" id="KW-1185">Reference proteome</keyword>
<accession>A0A4Q2S3J0</accession>
<sequence length="662" mass="69087">MSPPVKPVAPNSTMSKGLSLIAPSCHARCREPAGRRARPTTMHLRTTITGIVALTSLAAAAGVGYAIGQDSDPTGTAPPPRIALANADLTTTGSCDALLQSYVDRGVEQVGAYGWVGDMRIFSSQEGDVSMPLSSSAAGVERSMPSTSRTTSDESGTNVQEAGVDEADVVKVAGSLLLRMRDGELLAHDVSGAAPRLLSTTTIADSRTTNQPLDPGGELLLVGGRAVVFGSTDTGTTITTVDLSDPSSPSIVDVTRVSGRATAARLTGDVVRVVVQTDLPQLDFSSPSGALGELRSRLHNRSLVRATTLADWLPTIEGQPAVDCDDVAVPTDTDLALGTTTVLALDPASPSLRTATAVATDSDTAYFSTDRFYLAAGQPAWWGPWSECIDCGTGSPQEPSGTTPIFAFALDGMEASYVASGEVEGTIADRWSMDAVGGSLRIAVGPSATTGTSNSVITLREDGSALVEEGRVDDLGVGEVIQSVRWFDDLAIVVTFRQTDPLYAIDLTNAAAPVLLGELKIPGYSDYLHPLGEHRLIGLGQDATSDGLVQGAQAALFDVTDLTDPRQIDVVRYDPGTWAGAGSDPRQFTWLPDQRVALAVVNGSTAKGMTGWVSVLSLADGRMSNRMVEVEHGEDVYDVRLVPLSSGRVALVTGSDVSFLAL</sequence>
<feature type="compositionally biased region" description="Polar residues" evidence="1">
    <location>
        <begin position="144"/>
        <end position="160"/>
    </location>
</feature>
<dbReference type="Proteomes" id="UP000294071">
    <property type="component" value="Unassembled WGS sequence"/>
</dbReference>